<dbReference type="InterPro" id="IPR050709">
    <property type="entry name" value="Biotin_Carboxyl_Carrier/Decarb"/>
</dbReference>
<dbReference type="PROSITE" id="PS50968">
    <property type="entry name" value="BIOTINYL_LIPOYL"/>
    <property type="match status" value="1"/>
</dbReference>
<accession>A0A2T0LH37</accession>
<dbReference type="InterPro" id="IPR011053">
    <property type="entry name" value="Single_hybrid_motif"/>
</dbReference>
<dbReference type="Gene3D" id="2.40.50.100">
    <property type="match status" value="1"/>
</dbReference>
<dbReference type="RefSeq" id="WP_106344374.1">
    <property type="nucleotide sequence ID" value="NZ_PVNE01000005.1"/>
</dbReference>
<dbReference type="PANTHER" id="PTHR45266">
    <property type="entry name" value="OXALOACETATE DECARBOXYLASE ALPHA CHAIN"/>
    <property type="match status" value="1"/>
</dbReference>
<keyword evidence="1" id="KW-0092">Biotin</keyword>
<dbReference type="SUPFAM" id="SSF51230">
    <property type="entry name" value="Single hybrid motif"/>
    <property type="match status" value="1"/>
</dbReference>
<comment type="caution">
    <text evidence="3">The sequence shown here is derived from an EMBL/GenBank/DDBJ whole genome shotgun (WGS) entry which is preliminary data.</text>
</comment>
<dbReference type="Pfam" id="PF00364">
    <property type="entry name" value="Biotin_lipoyl"/>
    <property type="match status" value="1"/>
</dbReference>
<dbReference type="NCBIfam" id="NF006079">
    <property type="entry name" value="PRK08225.1"/>
    <property type="match status" value="1"/>
</dbReference>
<feature type="domain" description="Lipoyl-binding" evidence="2">
    <location>
        <begin position="1"/>
        <end position="70"/>
    </location>
</feature>
<gene>
    <name evidence="3" type="ORF">CLV97_10565</name>
</gene>
<dbReference type="Proteomes" id="UP000237797">
    <property type="component" value="Unassembled WGS sequence"/>
</dbReference>
<dbReference type="AlphaFoldDB" id="A0A2T0LH37"/>
<dbReference type="PANTHER" id="PTHR45266:SF3">
    <property type="entry name" value="OXALOACETATE DECARBOXYLASE ALPHA CHAIN"/>
    <property type="match status" value="1"/>
</dbReference>
<evidence type="ECO:0000256" key="1">
    <source>
        <dbReference type="ARBA" id="ARBA00023267"/>
    </source>
</evidence>
<protein>
    <submittedName>
        <fullName evidence="3">Acetyl-CoA carboxylase biotin carboxyl carrier protein</fullName>
    </submittedName>
</protein>
<keyword evidence="4" id="KW-1185">Reference proteome</keyword>
<dbReference type="InterPro" id="IPR000089">
    <property type="entry name" value="Biotin_lipoyl"/>
</dbReference>
<name>A0A2T0LH37_9BACL</name>
<dbReference type="EMBL" id="PVNE01000005">
    <property type="protein sequence ID" value="PRX41638.1"/>
    <property type="molecule type" value="Genomic_DNA"/>
</dbReference>
<proteinExistence type="predicted"/>
<dbReference type="CDD" id="cd06850">
    <property type="entry name" value="biotinyl_domain"/>
    <property type="match status" value="1"/>
</dbReference>
<evidence type="ECO:0000313" key="3">
    <source>
        <dbReference type="EMBL" id="PRX41638.1"/>
    </source>
</evidence>
<sequence length="71" mass="7547">MKKIEANMAGTVLQVLVQPGDRVEAGQDVVVLESMKMEVPVQSEISGTVSGVKVETGSFVNEGDVLVELED</sequence>
<dbReference type="FunFam" id="2.40.50.100:FF:000003">
    <property type="entry name" value="Acetyl-CoA carboxylase biotin carboxyl carrier protein"/>
    <property type="match status" value="1"/>
</dbReference>
<dbReference type="OrthoDB" id="163546at2"/>
<organism evidence="3 4">
    <name type="scientific">Planifilum fimeticola</name>
    <dbReference type="NCBI Taxonomy" id="201975"/>
    <lineage>
        <taxon>Bacteria</taxon>
        <taxon>Bacillati</taxon>
        <taxon>Bacillota</taxon>
        <taxon>Bacilli</taxon>
        <taxon>Bacillales</taxon>
        <taxon>Thermoactinomycetaceae</taxon>
        <taxon>Planifilum</taxon>
    </lineage>
</organism>
<reference evidence="3 4" key="1">
    <citation type="submission" date="2018-03" db="EMBL/GenBank/DDBJ databases">
        <title>Genomic Encyclopedia of Archaeal and Bacterial Type Strains, Phase II (KMG-II): from individual species to whole genera.</title>
        <authorList>
            <person name="Goeker M."/>
        </authorList>
    </citation>
    <scope>NUCLEOTIDE SEQUENCE [LARGE SCALE GENOMIC DNA]</scope>
    <source>
        <strain evidence="3 4">DSM 44946</strain>
    </source>
</reference>
<dbReference type="NCBIfam" id="NF004547">
    <property type="entry name" value="PRK05889.1"/>
    <property type="match status" value="1"/>
</dbReference>
<evidence type="ECO:0000313" key="4">
    <source>
        <dbReference type="Proteomes" id="UP000237797"/>
    </source>
</evidence>
<evidence type="ECO:0000259" key="2">
    <source>
        <dbReference type="PROSITE" id="PS50968"/>
    </source>
</evidence>